<proteinExistence type="predicted"/>
<keyword evidence="3" id="KW-0489">Methyltransferase</keyword>
<reference evidence="3" key="1">
    <citation type="journal article" date="2019" name="MBio">
        <title>Virus Genomes from Deep Sea Sediments Expand the Ocean Megavirome and Support Independent Origins of Viral Gigantism.</title>
        <authorList>
            <person name="Backstrom D."/>
            <person name="Yutin N."/>
            <person name="Jorgensen S.L."/>
            <person name="Dharamshi J."/>
            <person name="Homa F."/>
            <person name="Zaremba-Niedwiedzka K."/>
            <person name="Spang A."/>
            <person name="Wolf Y.I."/>
            <person name="Koonin E.V."/>
            <person name="Ettema T.J."/>
        </authorList>
    </citation>
    <scope>NUCLEOTIDE SEQUENCE</scope>
</reference>
<accession>A0A481YTA1</accession>
<sequence length="294" mass="33390">MIFGLIIILLIIIYLIVWHTHCITKIIDRCKKIDSVPVIIIFFTAFAILSFSPRHETVTVEGVRYTGKFNKSTLIRCLMLMREYEPSLTLFLKNNSLPDDVMVDVGANEGYFSVLMAPRIRKIYAVEPDPSNVELMQNNIENNEQTNIQILPIAAGSKKGKITIHSCNVNRMWSNVEDDSLWQSIKCLGVKNTIVPIQKLQNIIPEIPSIVKIDVEGHEKEVLEGMMEWIGQTRIFIVETTNMGIVNMFREKGYTAMTLPVDSVPFGDTQMPQPISDDSQSIPFSNVIFVKKQI</sequence>
<dbReference type="EMBL" id="MK500334">
    <property type="protein sequence ID" value="QBK86523.1"/>
    <property type="molecule type" value="Genomic_DNA"/>
</dbReference>
<keyword evidence="1" id="KW-0812">Transmembrane</keyword>
<feature type="transmembrane region" description="Helical" evidence="1">
    <location>
        <begin position="36"/>
        <end position="53"/>
    </location>
</feature>
<organism evidence="3">
    <name type="scientific">Marseillevirus LCMAC102</name>
    <dbReference type="NCBI Taxonomy" id="2506603"/>
    <lineage>
        <taxon>Viruses</taxon>
        <taxon>Varidnaviria</taxon>
        <taxon>Bamfordvirae</taxon>
        <taxon>Nucleocytoviricota</taxon>
        <taxon>Megaviricetes</taxon>
        <taxon>Pimascovirales</taxon>
        <taxon>Pimascovirales incertae sedis</taxon>
        <taxon>Marseilleviridae</taxon>
    </lineage>
</organism>
<gene>
    <name evidence="3" type="ORF">LCMAC102_03180</name>
</gene>
<keyword evidence="1" id="KW-0472">Membrane</keyword>
<name>A0A481YTA1_9VIRU</name>
<feature type="transmembrane region" description="Helical" evidence="1">
    <location>
        <begin position="6"/>
        <end position="24"/>
    </location>
</feature>
<evidence type="ECO:0000256" key="1">
    <source>
        <dbReference type="SAM" id="Phobius"/>
    </source>
</evidence>
<dbReference type="GO" id="GO:0008168">
    <property type="term" value="F:methyltransferase activity"/>
    <property type="evidence" value="ECO:0007669"/>
    <property type="project" value="UniProtKB-KW"/>
</dbReference>
<evidence type="ECO:0000313" key="3">
    <source>
        <dbReference type="EMBL" id="QBK86523.1"/>
    </source>
</evidence>
<protein>
    <submittedName>
        <fullName evidence="3">Putative methyltransferase</fullName>
    </submittedName>
</protein>
<evidence type="ECO:0000259" key="2">
    <source>
        <dbReference type="Pfam" id="PF05050"/>
    </source>
</evidence>
<dbReference type="Pfam" id="PF05050">
    <property type="entry name" value="Methyltransf_21"/>
    <property type="match status" value="1"/>
</dbReference>
<dbReference type="SUPFAM" id="SSF53335">
    <property type="entry name" value="S-adenosyl-L-methionine-dependent methyltransferases"/>
    <property type="match status" value="1"/>
</dbReference>
<dbReference type="Gene3D" id="3.40.50.150">
    <property type="entry name" value="Vaccinia Virus protein VP39"/>
    <property type="match status" value="1"/>
</dbReference>
<dbReference type="InterPro" id="IPR029063">
    <property type="entry name" value="SAM-dependent_MTases_sf"/>
</dbReference>
<dbReference type="PANTHER" id="PTHR34203:SF15">
    <property type="entry name" value="SLL1173 PROTEIN"/>
    <property type="match status" value="1"/>
</dbReference>
<dbReference type="GO" id="GO:0032259">
    <property type="term" value="P:methylation"/>
    <property type="evidence" value="ECO:0007669"/>
    <property type="project" value="UniProtKB-KW"/>
</dbReference>
<dbReference type="NCBIfam" id="TIGR01444">
    <property type="entry name" value="fkbM_fam"/>
    <property type="match status" value="1"/>
</dbReference>
<keyword evidence="1" id="KW-1133">Transmembrane helix</keyword>
<dbReference type="PANTHER" id="PTHR34203">
    <property type="entry name" value="METHYLTRANSFERASE, FKBM FAMILY PROTEIN"/>
    <property type="match status" value="1"/>
</dbReference>
<dbReference type="InterPro" id="IPR052514">
    <property type="entry name" value="SAM-dependent_MTase"/>
</dbReference>
<dbReference type="InterPro" id="IPR006342">
    <property type="entry name" value="FkbM_mtfrase"/>
</dbReference>
<feature type="domain" description="Methyltransferase FkbM" evidence="2">
    <location>
        <begin position="104"/>
        <end position="240"/>
    </location>
</feature>
<keyword evidence="3" id="KW-0808">Transferase</keyword>